<evidence type="ECO:0000313" key="2">
    <source>
        <dbReference type="EMBL" id="MDN4480278.1"/>
    </source>
</evidence>
<feature type="compositionally biased region" description="Basic and acidic residues" evidence="1">
    <location>
        <begin position="27"/>
        <end position="37"/>
    </location>
</feature>
<keyword evidence="3" id="KW-1185">Reference proteome</keyword>
<accession>A0ABT8GFS2</accession>
<proteinExistence type="predicted"/>
<feature type="region of interest" description="Disordered" evidence="1">
    <location>
        <begin position="1"/>
        <end position="39"/>
    </location>
</feature>
<reference evidence="2" key="1">
    <citation type="submission" date="2023-06" db="EMBL/GenBank/DDBJ databases">
        <title>Egi l300058.</title>
        <authorList>
            <person name="Gao L."/>
            <person name="Fang B.-Z."/>
            <person name="Li W.-J."/>
        </authorList>
    </citation>
    <scope>NUCLEOTIDE SEQUENCE</scope>
    <source>
        <strain evidence="2">EGI L300058</strain>
    </source>
</reference>
<evidence type="ECO:0000256" key="1">
    <source>
        <dbReference type="SAM" id="MobiDB-lite"/>
    </source>
</evidence>
<organism evidence="2 3">
    <name type="scientific">Demequina muriae</name>
    <dbReference type="NCBI Taxonomy" id="3051664"/>
    <lineage>
        <taxon>Bacteria</taxon>
        <taxon>Bacillati</taxon>
        <taxon>Actinomycetota</taxon>
        <taxon>Actinomycetes</taxon>
        <taxon>Micrococcales</taxon>
        <taxon>Demequinaceae</taxon>
        <taxon>Demequina</taxon>
    </lineage>
</organism>
<comment type="caution">
    <text evidence="2">The sequence shown here is derived from an EMBL/GenBank/DDBJ whole genome shotgun (WGS) entry which is preliminary data.</text>
</comment>
<dbReference type="Proteomes" id="UP001172708">
    <property type="component" value="Unassembled WGS sequence"/>
</dbReference>
<gene>
    <name evidence="2" type="ORF">QQX02_04995</name>
</gene>
<dbReference type="EMBL" id="JAUHQA010000001">
    <property type="protein sequence ID" value="MDN4480278.1"/>
    <property type="molecule type" value="Genomic_DNA"/>
</dbReference>
<sequence>MIAPKCASARRRASHARQSEPSSEWEAAEHLRGRGETARVSGGLADVAGKGMSVKELIRLQVLSEVKPTAAS</sequence>
<name>A0ABT8GFS2_9MICO</name>
<evidence type="ECO:0000313" key="3">
    <source>
        <dbReference type="Proteomes" id="UP001172708"/>
    </source>
</evidence>
<protein>
    <submittedName>
        <fullName evidence="2">Uncharacterized protein</fullName>
    </submittedName>
</protein>
<dbReference type="RefSeq" id="WP_301141640.1">
    <property type="nucleotide sequence ID" value="NZ_JAUHQA010000001.1"/>
</dbReference>